<name>A0A923N1V4_9BACT</name>
<evidence type="ECO:0000313" key="1">
    <source>
        <dbReference type="EMBL" id="MBC5991320.1"/>
    </source>
</evidence>
<sequence length="251" mass="29508">MKSKLLPYFAWLILCLLPQGKTVAQQKQVSIEHAAWEAAFVNFRVSDKFSLYTDMHHINGAFTVARLGLTHHLPHHINATAGYSFAWLTVPGTDSEALKRHEHRPWLQVFVPHTVSRNLSLSTRLRYDMRYKQKVEQGRLLSGYEFNHRLRLQETLRLNLSFLKTMEIIPYFILSNEVFLNFGKRIVHNTFDQNRLGLMAGMERGPLRLQTGYMNRFVQSGSVPNRYTNNHNFTLWLFYTLDLRKQEEQKQ</sequence>
<dbReference type="EMBL" id="JACRVF010000001">
    <property type="protein sequence ID" value="MBC5991320.1"/>
    <property type="molecule type" value="Genomic_DNA"/>
</dbReference>
<organism evidence="1 2">
    <name type="scientific">Pontibacter cellulosilyticus</name>
    <dbReference type="NCBI Taxonomy" id="1720253"/>
    <lineage>
        <taxon>Bacteria</taxon>
        <taxon>Pseudomonadati</taxon>
        <taxon>Bacteroidota</taxon>
        <taxon>Cytophagia</taxon>
        <taxon>Cytophagales</taxon>
        <taxon>Hymenobacteraceae</taxon>
        <taxon>Pontibacter</taxon>
    </lineage>
</organism>
<keyword evidence="2" id="KW-1185">Reference proteome</keyword>
<evidence type="ECO:0000313" key="2">
    <source>
        <dbReference type="Proteomes" id="UP000603640"/>
    </source>
</evidence>
<reference evidence="1" key="1">
    <citation type="submission" date="2020-08" db="EMBL/GenBank/DDBJ databases">
        <title>Pontibacter sp. SD6 16S ribosomal RNA gene Genome sequencing and assembly.</title>
        <authorList>
            <person name="Kang M."/>
        </authorList>
    </citation>
    <scope>NUCLEOTIDE SEQUENCE</scope>
    <source>
        <strain evidence="1">SD6</strain>
    </source>
</reference>
<dbReference type="Pfam" id="PF10677">
    <property type="entry name" value="DUF2490"/>
    <property type="match status" value="1"/>
</dbReference>
<dbReference type="Proteomes" id="UP000603640">
    <property type="component" value="Unassembled WGS sequence"/>
</dbReference>
<dbReference type="InterPro" id="IPR019619">
    <property type="entry name" value="DUF2490"/>
</dbReference>
<dbReference type="AlphaFoldDB" id="A0A923N1V4"/>
<accession>A0A923N1V4</accession>
<comment type="caution">
    <text evidence="1">The sequence shown here is derived from an EMBL/GenBank/DDBJ whole genome shotgun (WGS) entry which is preliminary data.</text>
</comment>
<gene>
    <name evidence="1" type="ORF">H8S84_00565</name>
</gene>
<proteinExistence type="predicted"/>
<protein>
    <submittedName>
        <fullName evidence="1">DUF2490 domain-containing protein</fullName>
    </submittedName>
</protein>
<dbReference type="RefSeq" id="WP_187065331.1">
    <property type="nucleotide sequence ID" value="NZ_JACRVF010000001.1"/>
</dbReference>